<dbReference type="SMART" id="SM01022">
    <property type="entry name" value="ASCH"/>
    <property type="match status" value="1"/>
</dbReference>
<accession>A0A0Q3SQ78</accession>
<name>A0A0Q3SQ78_9HYPH</name>
<dbReference type="Proteomes" id="UP000051562">
    <property type="component" value="Unassembled WGS sequence"/>
</dbReference>
<dbReference type="Proteomes" id="UP000190130">
    <property type="component" value="Unassembled WGS sequence"/>
</dbReference>
<evidence type="ECO:0000259" key="1">
    <source>
        <dbReference type="SMART" id="SM01022"/>
    </source>
</evidence>
<sequence>MDADLIASLPERYRGCPSFSFGDSPELANELAALVISGRKTATVDTLDAPDRPKLGEQWVVLDGDGRPVCVIETLELTPRRFDEVDEAFAFDEGEGDRSLAWWRDAHETYFRRLGVFSPDMPLLCERFRLVEVLAPMDVDR</sequence>
<dbReference type="InterPro" id="IPR009326">
    <property type="entry name" value="DUF984"/>
</dbReference>
<evidence type="ECO:0000313" key="5">
    <source>
        <dbReference type="Proteomes" id="UP000190130"/>
    </source>
</evidence>
<evidence type="ECO:0000313" key="2">
    <source>
        <dbReference type="EMBL" id="KQK27618.1"/>
    </source>
</evidence>
<dbReference type="EMBL" id="LMAR01000097">
    <property type="protein sequence ID" value="KQK27618.1"/>
    <property type="molecule type" value="Genomic_DNA"/>
</dbReference>
<dbReference type="RefSeq" id="WP_055731055.1">
    <property type="nucleotide sequence ID" value="NZ_FUYX01000007.1"/>
</dbReference>
<dbReference type="InterPro" id="IPR015947">
    <property type="entry name" value="PUA-like_sf"/>
</dbReference>
<dbReference type="PANTHER" id="PTHR39203:SF1">
    <property type="entry name" value="CYTOPLASMIC PROTEIN"/>
    <property type="match status" value="1"/>
</dbReference>
<evidence type="ECO:0000313" key="4">
    <source>
        <dbReference type="Proteomes" id="UP000051562"/>
    </source>
</evidence>
<dbReference type="STRING" id="53254.SAMN05660750_02994"/>
<dbReference type="Gene3D" id="3.10.400.10">
    <property type="entry name" value="Sulfate adenylyltransferase"/>
    <property type="match status" value="1"/>
</dbReference>
<protein>
    <submittedName>
        <fullName evidence="2">ASCH domain-containing protein</fullName>
    </submittedName>
</protein>
<organism evidence="2 4">
    <name type="scientific">Bosea thiooxidans</name>
    <dbReference type="NCBI Taxonomy" id="53254"/>
    <lineage>
        <taxon>Bacteria</taxon>
        <taxon>Pseudomonadati</taxon>
        <taxon>Pseudomonadota</taxon>
        <taxon>Alphaproteobacteria</taxon>
        <taxon>Hyphomicrobiales</taxon>
        <taxon>Boseaceae</taxon>
        <taxon>Bosea</taxon>
    </lineage>
</organism>
<dbReference type="CDD" id="cd06553">
    <property type="entry name" value="ASCH_Ef3133_like"/>
    <property type="match status" value="1"/>
</dbReference>
<dbReference type="SUPFAM" id="SSF88697">
    <property type="entry name" value="PUA domain-like"/>
    <property type="match status" value="1"/>
</dbReference>
<reference evidence="3 5" key="2">
    <citation type="submission" date="2017-02" db="EMBL/GenBank/DDBJ databases">
        <authorList>
            <person name="Peterson S.W."/>
        </authorList>
    </citation>
    <scope>NUCLEOTIDE SEQUENCE [LARGE SCALE GENOMIC DNA]</scope>
    <source>
        <strain evidence="3 5">DSM 9653</strain>
    </source>
</reference>
<dbReference type="Pfam" id="PF04266">
    <property type="entry name" value="ASCH"/>
    <property type="match status" value="1"/>
</dbReference>
<evidence type="ECO:0000313" key="3">
    <source>
        <dbReference type="EMBL" id="SKB91158.1"/>
    </source>
</evidence>
<dbReference type="EMBL" id="FUYX01000007">
    <property type="protein sequence ID" value="SKB91158.1"/>
    <property type="molecule type" value="Genomic_DNA"/>
</dbReference>
<dbReference type="PIRSF" id="PIRSF021320">
    <property type="entry name" value="DUF984"/>
    <property type="match status" value="1"/>
</dbReference>
<feature type="domain" description="ASCH" evidence="1">
    <location>
        <begin position="19"/>
        <end position="132"/>
    </location>
</feature>
<dbReference type="AlphaFoldDB" id="A0A0Q3SQ78"/>
<dbReference type="PANTHER" id="PTHR39203">
    <property type="entry name" value="CYTOPLASMIC PROTEIN-RELATED"/>
    <property type="match status" value="1"/>
</dbReference>
<keyword evidence="4" id="KW-1185">Reference proteome</keyword>
<dbReference type="InterPro" id="IPR007374">
    <property type="entry name" value="ASCH_domain"/>
</dbReference>
<gene>
    <name evidence="2" type="ORF">ARD30_25715</name>
    <name evidence="3" type="ORF">SAMN05660750_02994</name>
</gene>
<reference evidence="2 4" key="1">
    <citation type="submission" date="2015-10" db="EMBL/GenBank/DDBJ databases">
        <title>Draft genome of Bosea thiooxidans.</title>
        <authorList>
            <person name="Wang X."/>
        </authorList>
    </citation>
    <scope>NUCLEOTIDE SEQUENCE [LARGE SCALE GENOMIC DNA]</scope>
    <source>
        <strain evidence="2 4">CGMCC 9174</strain>
    </source>
</reference>
<proteinExistence type="predicted"/>